<dbReference type="Proteomes" id="UP000640335">
    <property type="component" value="Unassembled WGS sequence"/>
</dbReference>
<dbReference type="EMBL" id="JACSQZ010000008">
    <property type="protein sequence ID" value="MBD7914185.1"/>
    <property type="molecule type" value="Genomic_DNA"/>
</dbReference>
<dbReference type="SUPFAM" id="SSF117074">
    <property type="entry name" value="Hypothetical protein PA1324"/>
    <property type="match status" value="1"/>
</dbReference>
<evidence type="ECO:0000313" key="2">
    <source>
        <dbReference type="Proteomes" id="UP000640335"/>
    </source>
</evidence>
<protein>
    <submittedName>
        <fullName evidence="1">Calcium-binding protein</fullName>
    </submittedName>
</protein>
<sequence length="281" mass="33127">MKIIIDDQYQNDENNQYTMDEDGNINLFINIDNATEQDETINFNNNIDSNSLIGGIESNFEELREEEIKDTFIVESFVKEENIIKEDNTISEENIISEESQREEEKNKRNYHSIYAEIERNLQTKYSGDDKVEYDLNNQLEYGLNNQVEYVANNQEEYDLNKKVKNQYDNPIERREEEKKGIIEVYSKLGSREGLELRGARINLYLLNGVSPKLYDSKFTDSIGKVTFNNLPNGCYRIIAIVDRRYFEKPIYYNWNEVTIDSNNKEKSIVVVNKIKSGYYR</sequence>
<accession>A0ABR8Q191</accession>
<gene>
    <name evidence="1" type="ORF">H9660_03405</name>
</gene>
<dbReference type="RefSeq" id="WP_191748579.1">
    <property type="nucleotide sequence ID" value="NZ_JACSQZ010000008.1"/>
</dbReference>
<keyword evidence="2" id="KW-1185">Reference proteome</keyword>
<reference evidence="1 2" key="1">
    <citation type="submission" date="2020-08" db="EMBL/GenBank/DDBJ databases">
        <title>A Genomic Blueprint of the Chicken Gut Microbiome.</title>
        <authorList>
            <person name="Gilroy R."/>
            <person name="Ravi A."/>
            <person name="Getino M."/>
            <person name="Pursley I."/>
            <person name="Horton D.L."/>
            <person name="Alikhan N.-F."/>
            <person name="Baker D."/>
            <person name="Gharbi K."/>
            <person name="Hall N."/>
            <person name="Watson M."/>
            <person name="Adriaenssens E.M."/>
            <person name="Foster-Nyarko E."/>
            <person name="Jarju S."/>
            <person name="Secka A."/>
            <person name="Antonio M."/>
            <person name="Oren A."/>
            <person name="Chaudhuri R."/>
            <person name="La Ragione R.M."/>
            <person name="Hildebrand F."/>
            <person name="Pallen M.J."/>
        </authorList>
    </citation>
    <scope>NUCLEOTIDE SEQUENCE [LARGE SCALE GENOMIC DNA]</scope>
    <source>
        <strain evidence="1 2">Sa3CUN1</strain>
    </source>
</reference>
<organism evidence="1 2">
    <name type="scientific">Clostridium gallinarum</name>
    <dbReference type="NCBI Taxonomy" id="2762246"/>
    <lineage>
        <taxon>Bacteria</taxon>
        <taxon>Bacillati</taxon>
        <taxon>Bacillota</taxon>
        <taxon>Clostridia</taxon>
        <taxon>Eubacteriales</taxon>
        <taxon>Clostridiaceae</taxon>
        <taxon>Clostridium</taxon>
    </lineage>
</organism>
<evidence type="ECO:0000313" key="1">
    <source>
        <dbReference type="EMBL" id="MBD7914185.1"/>
    </source>
</evidence>
<comment type="caution">
    <text evidence="1">The sequence shown here is derived from an EMBL/GenBank/DDBJ whole genome shotgun (WGS) entry which is preliminary data.</text>
</comment>
<proteinExistence type="predicted"/>
<name>A0ABR8Q191_9CLOT</name>